<dbReference type="GO" id="GO:0046872">
    <property type="term" value="F:metal ion binding"/>
    <property type="evidence" value="ECO:0007669"/>
    <property type="project" value="UniProtKB-KW"/>
</dbReference>
<evidence type="ECO:0000256" key="4">
    <source>
        <dbReference type="ARBA" id="ARBA00023014"/>
    </source>
</evidence>
<dbReference type="GO" id="GO:0051536">
    <property type="term" value="F:iron-sulfur cluster binding"/>
    <property type="evidence" value="ECO:0007669"/>
    <property type="project" value="UniProtKB-KW"/>
</dbReference>
<dbReference type="PANTHER" id="PTHR43273">
    <property type="entry name" value="ANAEROBIC SULFATASE-MATURATING ENZYME HOMOLOG ASLB-RELATED"/>
    <property type="match status" value="1"/>
</dbReference>
<keyword evidence="2" id="KW-0479">Metal-binding</keyword>
<gene>
    <name evidence="7" type="ORF">IAB71_09275</name>
</gene>
<dbReference type="Proteomes" id="UP000824169">
    <property type="component" value="Unassembled WGS sequence"/>
</dbReference>
<organism evidence="7 8">
    <name type="scientific">Candidatus Scatomonas pullistercoris</name>
    <dbReference type="NCBI Taxonomy" id="2840920"/>
    <lineage>
        <taxon>Bacteria</taxon>
        <taxon>Bacillati</taxon>
        <taxon>Bacillota</taxon>
        <taxon>Clostridia</taxon>
        <taxon>Lachnospirales</taxon>
        <taxon>Lachnospiraceae</taxon>
        <taxon>Lachnospiraceae incertae sedis</taxon>
        <taxon>Candidatus Scatomonas</taxon>
    </lineage>
</organism>
<keyword evidence="4" id="KW-0411">Iron-sulfur</keyword>
<comment type="caution">
    <text evidence="7">The sequence shown here is derived from an EMBL/GenBank/DDBJ whole genome shotgun (WGS) entry which is preliminary data.</text>
</comment>
<name>A0A9D1TAT9_9FIRM</name>
<dbReference type="EMBL" id="DVOO01000028">
    <property type="protein sequence ID" value="HIV25946.1"/>
    <property type="molecule type" value="Genomic_DNA"/>
</dbReference>
<dbReference type="SFLD" id="SFLDG01386">
    <property type="entry name" value="main_SPASM_domain-containing"/>
    <property type="match status" value="1"/>
</dbReference>
<protein>
    <submittedName>
        <fullName evidence="7">Radical SAM protein</fullName>
    </submittedName>
</protein>
<dbReference type="InterPro" id="IPR007197">
    <property type="entry name" value="rSAM"/>
</dbReference>
<dbReference type="CDD" id="cd01335">
    <property type="entry name" value="Radical_SAM"/>
    <property type="match status" value="1"/>
</dbReference>
<dbReference type="SUPFAM" id="SSF102114">
    <property type="entry name" value="Radical SAM enzymes"/>
    <property type="match status" value="1"/>
</dbReference>
<evidence type="ECO:0000313" key="8">
    <source>
        <dbReference type="Proteomes" id="UP000824169"/>
    </source>
</evidence>
<dbReference type="AlphaFoldDB" id="A0A9D1TAT9"/>
<evidence type="ECO:0000256" key="5">
    <source>
        <dbReference type="ARBA" id="ARBA00023601"/>
    </source>
</evidence>
<keyword evidence="1" id="KW-0949">S-adenosyl-L-methionine</keyword>
<evidence type="ECO:0000259" key="6">
    <source>
        <dbReference type="PROSITE" id="PS51918"/>
    </source>
</evidence>
<comment type="similarity">
    <text evidence="5">Belongs to the radical SAM superfamily. Anaerobic sulfatase-maturating enzyme family.</text>
</comment>
<evidence type="ECO:0000313" key="7">
    <source>
        <dbReference type="EMBL" id="HIV25946.1"/>
    </source>
</evidence>
<dbReference type="SFLD" id="SFLDG01067">
    <property type="entry name" value="SPASM/twitch_domain_containing"/>
    <property type="match status" value="1"/>
</dbReference>
<dbReference type="InterPro" id="IPR058240">
    <property type="entry name" value="rSAM_sf"/>
</dbReference>
<feature type="domain" description="Radical SAM core" evidence="6">
    <location>
        <begin position="1"/>
        <end position="164"/>
    </location>
</feature>
<evidence type="ECO:0000256" key="3">
    <source>
        <dbReference type="ARBA" id="ARBA00023004"/>
    </source>
</evidence>
<proteinExistence type="inferred from homology"/>
<dbReference type="SFLD" id="SFLDS00029">
    <property type="entry name" value="Radical_SAM"/>
    <property type="match status" value="1"/>
</dbReference>
<accession>A0A9D1TAT9</accession>
<keyword evidence="3" id="KW-0408">Iron</keyword>
<sequence>MQLSVLVKPASGLCNMACRYCFYREEMEKRKGSPPSFMDETTLEHVIRKTLVNAGDGACFVFQGGEPTLCGLDFFRLAVGLETRYNRKKVPVTNCLQTNGLLLDDAWCSFLKEHDFLVGLSLDGLRDCHDRCRVAADGGPTFDKVFETARSLKGYGSRPAGSPD</sequence>
<dbReference type="InterPro" id="IPR013785">
    <property type="entry name" value="Aldolase_TIM"/>
</dbReference>
<dbReference type="Pfam" id="PF04055">
    <property type="entry name" value="Radical_SAM"/>
    <property type="match status" value="1"/>
</dbReference>
<dbReference type="GO" id="GO:0016491">
    <property type="term" value="F:oxidoreductase activity"/>
    <property type="evidence" value="ECO:0007669"/>
    <property type="project" value="InterPro"/>
</dbReference>
<evidence type="ECO:0000256" key="1">
    <source>
        <dbReference type="ARBA" id="ARBA00022691"/>
    </source>
</evidence>
<dbReference type="InterPro" id="IPR023867">
    <property type="entry name" value="Sulphatase_maturase_rSAM"/>
</dbReference>
<dbReference type="PROSITE" id="PS51918">
    <property type="entry name" value="RADICAL_SAM"/>
    <property type="match status" value="1"/>
</dbReference>
<dbReference type="PANTHER" id="PTHR43273:SF3">
    <property type="entry name" value="ANAEROBIC SULFATASE-MATURATING ENZYME HOMOLOG ASLB-RELATED"/>
    <property type="match status" value="1"/>
</dbReference>
<dbReference type="Gene3D" id="3.20.20.70">
    <property type="entry name" value="Aldolase class I"/>
    <property type="match status" value="1"/>
</dbReference>
<evidence type="ECO:0000256" key="2">
    <source>
        <dbReference type="ARBA" id="ARBA00022723"/>
    </source>
</evidence>
<reference evidence="7" key="2">
    <citation type="journal article" date="2021" name="PeerJ">
        <title>Extensive microbial diversity within the chicken gut microbiome revealed by metagenomics and culture.</title>
        <authorList>
            <person name="Gilroy R."/>
            <person name="Ravi A."/>
            <person name="Getino M."/>
            <person name="Pursley I."/>
            <person name="Horton D.L."/>
            <person name="Alikhan N.F."/>
            <person name="Baker D."/>
            <person name="Gharbi K."/>
            <person name="Hall N."/>
            <person name="Watson M."/>
            <person name="Adriaenssens E.M."/>
            <person name="Foster-Nyarko E."/>
            <person name="Jarju S."/>
            <person name="Secka A."/>
            <person name="Antonio M."/>
            <person name="Oren A."/>
            <person name="Chaudhuri R.R."/>
            <person name="La Ragione R."/>
            <person name="Hildebrand F."/>
            <person name="Pallen M.J."/>
        </authorList>
    </citation>
    <scope>NUCLEOTIDE SEQUENCE</scope>
    <source>
        <strain evidence="7">CHK188-20938</strain>
    </source>
</reference>
<reference evidence="7" key="1">
    <citation type="submission" date="2020-10" db="EMBL/GenBank/DDBJ databases">
        <authorList>
            <person name="Gilroy R."/>
        </authorList>
    </citation>
    <scope>NUCLEOTIDE SEQUENCE</scope>
    <source>
        <strain evidence="7">CHK188-20938</strain>
    </source>
</reference>